<dbReference type="KEGG" id="acru:HHL28_07770"/>
<dbReference type="Proteomes" id="UP000501891">
    <property type="component" value="Chromosome"/>
</dbReference>
<dbReference type="InterPro" id="IPR003477">
    <property type="entry name" value="PemK-like"/>
</dbReference>
<dbReference type="Gene3D" id="2.30.30.110">
    <property type="match status" value="1"/>
</dbReference>
<dbReference type="Pfam" id="PF02452">
    <property type="entry name" value="PemK_toxin"/>
    <property type="match status" value="1"/>
</dbReference>
<proteinExistence type="predicted"/>
<gene>
    <name evidence="1" type="ORF">HHL28_07770</name>
</gene>
<protein>
    <submittedName>
        <fullName evidence="1">Type II toxin-antitoxin system PemK/MazF family toxin</fullName>
    </submittedName>
</protein>
<accession>A0A858R6I2</accession>
<dbReference type="EMBL" id="CP051775">
    <property type="protein sequence ID" value="QJE72998.1"/>
    <property type="molecule type" value="Genomic_DNA"/>
</dbReference>
<name>A0A858R6I2_9PROT</name>
<dbReference type="AlphaFoldDB" id="A0A858R6I2"/>
<organism evidence="1 2">
    <name type="scientific">Aerophototrophica crusticola</name>
    <dbReference type="NCBI Taxonomy" id="1709002"/>
    <lineage>
        <taxon>Bacteria</taxon>
        <taxon>Pseudomonadati</taxon>
        <taxon>Pseudomonadota</taxon>
        <taxon>Alphaproteobacteria</taxon>
        <taxon>Rhodospirillales</taxon>
        <taxon>Rhodospirillaceae</taxon>
        <taxon>Aerophototrophica</taxon>
    </lineage>
</organism>
<reference evidence="1" key="1">
    <citation type="submission" date="2020-04" db="EMBL/GenBank/DDBJ databases">
        <title>A desert anoxygenic phototrophic bacterium fixes CO2 using RubisCO under aerobic conditions.</title>
        <authorList>
            <person name="Tang K."/>
        </authorList>
    </citation>
    <scope>NUCLEOTIDE SEQUENCE [LARGE SCALE GENOMIC DNA]</scope>
    <source>
        <strain evidence="1">MIMtkB3</strain>
    </source>
</reference>
<dbReference type="SUPFAM" id="SSF50118">
    <property type="entry name" value="Cell growth inhibitor/plasmid maintenance toxic component"/>
    <property type="match status" value="1"/>
</dbReference>
<dbReference type="InterPro" id="IPR011067">
    <property type="entry name" value="Plasmid_toxin/cell-grow_inhib"/>
</dbReference>
<sequence length="138" mass="15641">MGLVDEVEAPDVANRIKAAPAIRNLYWCDLWADARKPEFWKRRPVVVVSYRNSLAGPCLVVPLTTKAQSGNRWAVPFRHRYLGPETESWAVCNHLLTVSPSRLSSVRGAVPRFTEAEFAPILARVHEWLPKMPTEGHR</sequence>
<keyword evidence="2" id="KW-1185">Reference proteome</keyword>
<evidence type="ECO:0000313" key="2">
    <source>
        <dbReference type="Proteomes" id="UP000501891"/>
    </source>
</evidence>
<evidence type="ECO:0000313" key="1">
    <source>
        <dbReference type="EMBL" id="QJE72998.1"/>
    </source>
</evidence>
<dbReference type="GO" id="GO:0003677">
    <property type="term" value="F:DNA binding"/>
    <property type="evidence" value="ECO:0007669"/>
    <property type="project" value="InterPro"/>
</dbReference>